<evidence type="ECO:0000313" key="5">
    <source>
        <dbReference type="EMBL" id="MCP9762577.1"/>
    </source>
</evidence>
<comment type="caution">
    <text evidence="5">The sequence shown here is derived from an EMBL/GenBank/DDBJ whole genome shotgun (WGS) entry which is preliminary data.</text>
</comment>
<gene>
    <name evidence="5" type="ORF">EGI31_06385</name>
</gene>
<dbReference type="InterPro" id="IPR027417">
    <property type="entry name" value="P-loop_NTPase"/>
</dbReference>
<dbReference type="GO" id="GO:0016887">
    <property type="term" value="F:ATP hydrolysis activity"/>
    <property type="evidence" value="ECO:0007669"/>
    <property type="project" value="InterPro"/>
</dbReference>
<dbReference type="InterPro" id="IPR050093">
    <property type="entry name" value="ABC_SmlMolc_Importer"/>
</dbReference>
<reference evidence="5 6" key="1">
    <citation type="submission" date="2018-11" db="EMBL/GenBank/DDBJ databases">
        <title>Novel bacteria species description.</title>
        <authorList>
            <person name="Han J.-H."/>
        </authorList>
    </citation>
    <scope>NUCLEOTIDE SEQUENCE [LARGE SCALE GENOMIC DNA]</scope>
    <source>
        <strain evidence="5 6">KCTC23259</strain>
    </source>
</reference>
<evidence type="ECO:0000256" key="1">
    <source>
        <dbReference type="ARBA" id="ARBA00022448"/>
    </source>
</evidence>
<proteinExistence type="predicted"/>
<dbReference type="GO" id="GO:0005524">
    <property type="term" value="F:ATP binding"/>
    <property type="evidence" value="ECO:0007669"/>
    <property type="project" value="UniProtKB-KW"/>
</dbReference>
<accession>A0AAE3KRU3</accession>
<dbReference type="SMART" id="SM00382">
    <property type="entry name" value="AAA"/>
    <property type="match status" value="1"/>
</dbReference>
<dbReference type="AlphaFoldDB" id="A0AAE3KRU3"/>
<evidence type="ECO:0000259" key="4">
    <source>
        <dbReference type="PROSITE" id="PS50893"/>
    </source>
</evidence>
<dbReference type="PROSITE" id="PS50893">
    <property type="entry name" value="ABC_TRANSPORTER_2"/>
    <property type="match status" value="1"/>
</dbReference>
<dbReference type="Gene3D" id="3.40.50.300">
    <property type="entry name" value="P-loop containing nucleotide triphosphate hydrolases"/>
    <property type="match status" value="1"/>
</dbReference>
<dbReference type="Proteomes" id="UP001204144">
    <property type="component" value="Unassembled WGS sequence"/>
</dbReference>
<dbReference type="EMBL" id="RJUF01000012">
    <property type="protein sequence ID" value="MCP9762577.1"/>
    <property type="molecule type" value="Genomic_DNA"/>
</dbReference>
<dbReference type="Pfam" id="PF00005">
    <property type="entry name" value="ABC_tran"/>
    <property type="match status" value="1"/>
</dbReference>
<dbReference type="InterPro" id="IPR003439">
    <property type="entry name" value="ABC_transporter-like_ATP-bd"/>
</dbReference>
<evidence type="ECO:0000256" key="3">
    <source>
        <dbReference type="ARBA" id="ARBA00022840"/>
    </source>
</evidence>
<keyword evidence="6" id="KW-1185">Reference proteome</keyword>
<keyword evidence="3 5" id="KW-0067">ATP-binding</keyword>
<protein>
    <submittedName>
        <fullName evidence="5">ABC transporter ATP-binding protein</fullName>
    </submittedName>
</protein>
<evidence type="ECO:0000256" key="2">
    <source>
        <dbReference type="ARBA" id="ARBA00022741"/>
    </source>
</evidence>
<name>A0AAE3KRU3_9BACT</name>
<dbReference type="SUPFAM" id="SSF52540">
    <property type="entry name" value="P-loop containing nucleoside triphosphate hydrolases"/>
    <property type="match status" value="1"/>
</dbReference>
<dbReference type="PANTHER" id="PTHR42781:SF4">
    <property type="entry name" value="SPERMIDINE_PUTRESCINE IMPORT ATP-BINDING PROTEIN POTA"/>
    <property type="match status" value="1"/>
</dbReference>
<dbReference type="RefSeq" id="WP_255036348.1">
    <property type="nucleotide sequence ID" value="NZ_RJUF01000012.1"/>
</dbReference>
<evidence type="ECO:0000313" key="6">
    <source>
        <dbReference type="Proteomes" id="UP001204144"/>
    </source>
</evidence>
<dbReference type="PROSITE" id="PS00211">
    <property type="entry name" value="ABC_TRANSPORTER_1"/>
    <property type="match status" value="1"/>
</dbReference>
<organism evidence="5 6">
    <name type="scientific">Lacihabitans soyangensis</name>
    <dbReference type="NCBI Taxonomy" id="869394"/>
    <lineage>
        <taxon>Bacteria</taxon>
        <taxon>Pseudomonadati</taxon>
        <taxon>Bacteroidota</taxon>
        <taxon>Cytophagia</taxon>
        <taxon>Cytophagales</taxon>
        <taxon>Leadbetterellaceae</taxon>
        <taxon>Lacihabitans</taxon>
    </lineage>
</organism>
<feature type="domain" description="ABC transporter" evidence="4">
    <location>
        <begin position="2"/>
        <end position="234"/>
    </location>
</feature>
<dbReference type="PANTHER" id="PTHR42781">
    <property type="entry name" value="SPERMIDINE/PUTRESCINE IMPORT ATP-BINDING PROTEIN POTA"/>
    <property type="match status" value="1"/>
</dbReference>
<sequence>MIEAKKVNFEYLESFSLKNINLKVQKGKILGIIGQSGSGKTTLLKLLAGLKEPSSGQININGTPLEPPSKKLIAGHRQIKMVTQQNTLFPNITIAENIAYEVRFFEKKYQNQRVSKLAKDLNISHLLGKFPRELSGGEIQRVMLAKAIADEPLLLLLDEPFANLDSIIKKKVMLNLQSVLRKEQIACIFVTHDIHDAFGMVDELFIIKNGRMVQKGTSEDIYNFPKNKYVALLTGDGFMLKTTEKEVFVRAENIDINPTGELEAEVINNIFKGAFYEIILEYNSNTIYALSKNIFPIGQKIRFDIHSVIHFD</sequence>
<keyword evidence="2" id="KW-0547">Nucleotide-binding</keyword>
<dbReference type="InterPro" id="IPR017871">
    <property type="entry name" value="ABC_transporter-like_CS"/>
</dbReference>
<dbReference type="InterPro" id="IPR003593">
    <property type="entry name" value="AAA+_ATPase"/>
</dbReference>
<keyword evidence="1" id="KW-0813">Transport</keyword>